<gene>
    <name evidence="4" type="ORF">H8718_07295</name>
</gene>
<dbReference type="Pfam" id="PF01464">
    <property type="entry name" value="SLT"/>
    <property type="match status" value="1"/>
</dbReference>
<feature type="domain" description="Transglycosylase SLT" evidence="3">
    <location>
        <begin position="33"/>
        <end position="142"/>
    </location>
</feature>
<dbReference type="PROSITE" id="PS00922">
    <property type="entry name" value="TRANSGLYCOSYLASE"/>
    <property type="match status" value="1"/>
</dbReference>
<dbReference type="SUPFAM" id="SSF53955">
    <property type="entry name" value="Lysozyme-like"/>
    <property type="match status" value="1"/>
</dbReference>
<dbReference type="Gene3D" id="1.10.530.10">
    <property type="match status" value="1"/>
</dbReference>
<dbReference type="RefSeq" id="WP_177670002.1">
    <property type="nucleotide sequence ID" value="NZ_JACRSY010000009.1"/>
</dbReference>
<proteinExistence type="inferred from homology"/>
<dbReference type="AlphaFoldDB" id="A0A926EGV4"/>
<keyword evidence="5" id="KW-1185">Reference proteome</keyword>
<dbReference type="PANTHER" id="PTHR37423">
    <property type="entry name" value="SOLUBLE LYTIC MUREIN TRANSGLYCOSYLASE-RELATED"/>
    <property type="match status" value="1"/>
</dbReference>
<dbReference type="InterPro" id="IPR008258">
    <property type="entry name" value="Transglycosylase_SLT_dom_1"/>
</dbReference>
<evidence type="ECO:0000259" key="3">
    <source>
        <dbReference type="Pfam" id="PF01464"/>
    </source>
</evidence>
<name>A0A926EGV4_9FIRM</name>
<dbReference type="Proteomes" id="UP000655830">
    <property type="component" value="Unassembled WGS sequence"/>
</dbReference>
<dbReference type="GO" id="GO:0016020">
    <property type="term" value="C:membrane"/>
    <property type="evidence" value="ECO:0007669"/>
    <property type="project" value="InterPro"/>
</dbReference>
<organism evidence="4 5">
    <name type="scientific">Zhenhengia yiwuensis</name>
    <dbReference type="NCBI Taxonomy" id="2763666"/>
    <lineage>
        <taxon>Bacteria</taxon>
        <taxon>Bacillati</taxon>
        <taxon>Bacillota</taxon>
        <taxon>Clostridia</taxon>
        <taxon>Lachnospirales</taxon>
        <taxon>Lachnospiraceae</taxon>
        <taxon>Zhenhengia</taxon>
    </lineage>
</organism>
<feature type="transmembrane region" description="Helical" evidence="2">
    <location>
        <begin position="7"/>
        <end position="26"/>
    </location>
</feature>
<reference evidence="4" key="1">
    <citation type="submission" date="2020-08" db="EMBL/GenBank/DDBJ databases">
        <title>Genome public.</title>
        <authorList>
            <person name="Liu C."/>
            <person name="Sun Q."/>
        </authorList>
    </citation>
    <scope>NUCLEOTIDE SEQUENCE</scope>
    <source>
        <strain evidence="4">NSJ-12</strain>
    </source>
</reference>
<dbReference type="CDD" id="cd16896">
    <property type="entry name" value="LT_Slt70-like"/>
    <property type="match status" value="1"/>
</dbReference>
<dbReference type="GO" id="GO:0008933">
    <property type="term" value="F:peptidoglycan lytic transglycosylase activity"/>
    <property type="evidence" value="ECO:0007669"/>
    <property type="project" value="InterPro"/>
</dbReference>
<keyword evidence="2" id="KW-1133">Transmembrane helix</keyword>
<evidence type="ECO:0000313" key="5">
    <source>
        <dbReference type="Proteomes" id="UP000655830"/>
    </source>
</evidence>
<evidence type="ECO:0000256" key="2">
    <source>
        <dbReference type="SAM" id="Phobius"/>
    </source>
</evidence>
<sequence length="177" mass="20123">MRKCIKGLVYGILIVCILTGGLFLSYRRPFRDLVETYSNQYGLDSNLVYAVMKAESGYDPMAISKSGAKGLMQIMNKTGTWGAEECAIPDYANDRLFEPSINIQIGTWYLARLMKQYEGNLQLVLAAYNAGTGNVAKWRNNTLYSSDGNVLHTIPFKETQKYIQKVSFYYKVYNLLY</sequence>
<comment type="similarity">
    <text evidence="1">Belongs to the transglycosylase Slt family.</text>
</comment>
<dbReference type="EMBL" id="JACRSY010000009">
    <property type="protein sequence ID" value="MBC8579329.1"/>
    <property type="molecule type" value="Genomic_DNA"/>
</dbReference>
<comment type="caution">
    <text evidence="4">The sequence shown here is derived from an EMBL/GenBank/DDBJ whole genome shotgun (WGS) entry which is preliminary data.</text>
</comment>
<accession>A0A926EGV4</accession>
<evidence type="ECO:0000256" key="1">
    <source>
        <dbReference type="ARBA" id="ARBA00007734"/>
    </source>
</evidence>
<protein>
    <submittedName>
        <fullName evidence="4">Lytic transglycosylase domain-containing protein</fullName>
    </submittedName>
</protein>
<dbReference type="InterPro" id="IPR000189">
    <property type="entry name" value="Transglyc_AS"/>
</dbReference>
<keyword evidence="2" id="KW-0812">Transmembrane</keyword>
<keyword evidence="2" id="KW-0472">Membrane</keyword>
<dbReference type="GO" id="GO:0000270">
    <property type="term" value="P:peptidoglycan metabolic process"/>
    <property type="evidence" value="ECO:0007669"/>
    <property type="project" value="InterPro"/>
</dbReference>
<evidence type="ECO:0000313" key="4">
    <source>
        <dbReference type="EMBL" id="MBC8579329.1"/>
    </source>
</evidence>
<dbReference type="InterPro" id="IPR023346">
    <property type="entry name" value="Lysozyme-like_dom_sf"/>
</dbReference>
<dbReference type="PANTHER" id="PTHR37423:SF2">
    <property type="entry name" value="MEMBRANE-BOUND LYTIC MUREIN TRANSGLYCOSYLASE C"/>
    <property type="match status" value="1"/>
</dbReference>